<feature type="region of interest" description="Disordered" evidence="1">
    <location>
        <begin position="353"/>
        <end position="373"/>
    </location>
</feature>
<accession>A0ABQ9GXK3</accession>
<proteinExistence type="predicted"/>
<sequence length="613" mass="68882">MLSTITADEAASVYKSKPQLGTGADKSESFTCGPNELGRNNVSCYRIDTEYSRRMKVPLATYEASEGILKETKELDQIEPLVSPWPSLILVVNKKEDNFLIVASSFPVSATRGAKNLLGLVSSTNKPRCTSEPGAWSRVRPSAQGVWNHRVRWYVGLDVPLKTISLEMQPESNAIVRQLQIHTCLTWETEHIRPCNVSWRTVNYAKELYFEEILNLFLGSGHASRFPASKWSLRRFLVSRMCIYVIPQQYSVAWCLALQVARIEALWEPGGTLDSSMSKVFILHTLGNSAPINEHFTAVYPNHTQFSHNGRRFGSMQQPLGKRYRFRCGFCRVVLCLSELCDSRIIRDRFMTPADKTRQPPAPPVKIPKRENPGVIWPGIKSGSSRLEASNLTITPPGTMPVTYKLKANLYPRNRKCGDPKAKRNQSKIVFSKIRRELNSHWAESDELNSKLDKHGSVRIGRLFREAKVVFCESSPATAVRDDIHIAPSSARSCATGKVSVTLSSFSEDPSNEVKTSASTPRRRQRAPYQHERIVCPTQRRAGSGPRNVTTARDDRRLVCMAVTDRTVSSTVLARHWSIETGVYLSALTVRRRLLRAGLVARMSLRRLPLSGN</sequence>
<comment type="caution">
    <text evidence="2">The sequence shown here is derived from an EMBL/GenBank/DDBJ whole genome shotgun (WGS) entry which is preliminary data.</text>
</comment>
<evidence type="ECO:0008006" key="4">
    <source>
        <dbReference type="Google" id="ProtNLM"/>
    </source>
</evidence>
<reference evidence="2 3" key="1">
    <citation type="submission" date="2023-02" db="EMBL/GenBank/DDBJ databases">
        <title>LHISI_Scaffold_Assembly.</title>
        <authorList>
            <person name="Stuart O.P."/>
            <person name="Cleave R."/>
            <person name="Magrath M.J.L."/>
            <person name="Mikheyev A.S."/>
        </authorList>
    </citation>
    <scope>NUCLEOTIDE SEQUENCE [LARGE SCALE GENOMIC DNA]</scope>
    <source>
        <strain evidence="2">Daus_M_001</strain>
        <tissue evidence="2">Leg muscle</tissue>
    </source>
</reference>
<evidence type="ECO:0000256" key="1">
    <source>
        <dbReference type="SAM" id="MobiDB-lite"/>
    </source>
</evidence>
<dbReference type="Proteomes" id="UP001159363">
    <property type="component" value="Chromosome 7"/>
</dbReference>
<name>A0ABQ9GXK3_9NEOP</name>
<protein>
    <recommendedName>
        <fullName evidence="4">Transposase Tc1-like domain-containing protein</fullName>
    </recommendedName>
</protein>
<dbReference type="EMBL" id="JARBHB010000008">
    <property type="protein sequence ID" value="KAJ8876753.1"/>
    <property type="molecule type" value="Genomic_DNA"/>
</dbReference>
<feature type="compositionally biased region" description="Polar residues" evidence="1">
    <location>
        <begin position="505"/>
        <end position="520"/>
    </location>
</feature>
<organism evidence="2 3">
    <name type="scientific">Dryococelus australis</name>
    <dbReference type="NCBI Taxonomy" id="614101"/>
    <lineage>
        <taxon>Eukaryota</taxon>
        <taxon>Metazoa</taxon>
        <taxon>Ecdysozoa</taxon>
        <taxon>Arthropoda</taxon>
        <taxon>Hexapoda</taxon>
        <taxon>Insecta</taxon>
        <taxon>Pterygota</taxon>
        <taxon>Neoptera</taxon>
        <taxon>Polyneoptera</taxon>
        <taxon>Phasmatodea</taxon>
        <taxon>Verophasmatodea</taxon>
        <taxon>Anareolatae</taxon>
        <taxon>Phasmatidae</taxon>
        <taxon>Eurycanthinae</taxon>
        <taxon>Dryococelus</taxon>
    </lineage>
</organism>
<evidence type="ECO:0000313" key="3">
    <source>
        <dbReference type="Proteomes" id="UP001159363"/>
    </source>
</evidence>
<gene>
    <name evidence="2" type="ORF">PR048_021200</name>
</gene>
<feature type="region of interest" description="Disordered" evidence="1">
    <location>
        <begin position="505"/>
        <end position="529"/>
    </location>
</feature>
<evidence type="ECO:0000313" key="2">
    <source>
        <dbReference type="EMBL" id="KAJ8876753.1"/>
    </source>
</evidence>
<keyword evidence="3" id="KW-1185">Reference proteome</keyword>